<protein>
    <submittedName>
        <fullName evidence="1">Uncharacterized protein</fullName>
    </submittedName>
</protein>
<reference evidence="1 2" key="1">
    <citation type="submission" date="2024-02" db="EMBL/GenBank/DDBJ databases">
        <title>High-quality chromosome-scale genome assembly of Pensacola bahiagrass (Paspalum notatum Flugge var. saurae).</title>
        <authorList>
            <person name="Vega J.M."/>
            <person name="Podio M."/>
            <person name="Orjuela J."/>
            <person name="Siena L.A."/>
            <person name="Pessino S.C."/>
            <person name="Combes M.C."/>
            <person name="Mariac C."/>
            <person name="Albertini E."/>
            <person name="Pupilli F."/>
            <person name="Ortiz J.P.A."/>
            <person name="Leblanc O."/>
        </authorList>
    </citation>
    <scope>NUCLEOTIDE SEQUENCE [LARGE SCALE GENOMIC DNA]</scope>
    <source>
        <strain evidence="1">R1</strain>
        <tissue evidence="1">Leaf</tissue>
    </source>
</reference>
<dbReference type="AlphaFoldDB" id="A0AAQ3PR08"/>
<evidence type="ECO:0000313" key="1">
    <source>
        <dbReference type="EMBL" id="WVZ54054.1"/>
    </source>
</evidence>
<organism evidence="1 2">
    <name type="scientific">Paspalum notatum var. saurae</name>
    <dbReference type="NCBI Taxonomy" id="547442"/>
    <lineage>
        <taxon>Eukaryota</taxon>
        <taxon>Viridiplantae</taxon>
        <taxon>Streptophyta</taxon>
        <taxon>Embryophyta</taxon>
        <taxon>Tracheophyta</taxon>
        <taxon>Spermatophyta</taxon>
        <taxon>Magnoliopsida</taxon>
        <taxon>Liliopsida</taxon>
        <taxon>Poales</taxon>
        <taxon>Poaceae</taxon>
        <taxon>PACMAD clade</taxon>
        <taxon>Panicoideae</taxon>
        <taxon>Andropogonodae</taxon>
        <taxon>Paspaleae</taxon>
        <taxon>Paspalinae</taxon>
        <taxon>Paspalum</taxon>
    </lineage>
</organism>
<accession>A0AAQ3PR08</accession>
<keyword evidence="2" id="KW-1185">Reference proteome</keyword>
<proteinExistence type="predicted"/>
<gene>
    <name evidence="1" type="ORF">U9M48_004920</name>
</gene>
<dbReference type="EMBL" id="CP144745">
    <property type="protein sequence ID" value="WVZ54054.1"/>
    <property type="molecule type" value="Genomic_DNA"/>
</dbReference>
<sequence>PSLSSGLFLSLLTQRRRARSLPVHSLSRRRATYTSVVSRFSPPAWRSQCLGPLAKMAPGRKSGSTKKQADVMTYEDKACVGRLNRLVRKPFLLL</sequence>
<name>A0AAQ3PR08_PASNO</name>
<dbReference type="Proteomes" id="UP001341281">
    <property type="component" value="Chromosome 01"/>
</dbReference>
<feature type="non-terminal residue" evidence="1">
    <location>
        <position position="1"/>
    </location>
</feature>
<evidence type="ECO:0000313" key="2">
    <source>
        <dbReference type="Proteomes" id="UP001341281"/>
    </source>
</evidence>